<evidence type="ECO:0000313" key="1">
    <source>
        <dbReference type="EMBL" id="AVP40343.1"/>
    </source>
</evidence>
<dbReference type="EMBL" id="MH078572">
    <property type="protein sequence ID" value="AVP40343.1"/>
    <property type="molecule type" value="Genomic_DNA"/>
</dbReference>
<reference evidence="1 2" key="1">
    <citation type="submission" date="2018-03" db="EMBL/GenBank/DDBJ databases">
        <title>Isolation, the biological characteristics and genomics of two new strains of lysate Staphylococcus aureus phage.</title>
        <authorList>
            <person name="Jin X."/>
            <person name="Zhang C."/>
        </authorList>
    </citation>
    <scope>NUCLEOTIDE SEQUENCE [LARGE SCALE GENOMIC DNA]</scope>
</reference>
<keyword evidence="2" id="KW-1185">Reference proteome</keyword>
<evidence type="ECO:0000313" key="2">
    <source>
        <dbReference type="Proteomes" id="UP000241797"/>
    </source>
</evidence>
<dbReference type="KEGG" id="vg:54990091"/>
<dbReference type="Proteomes" id="UP000241797">
    <property type="component" value="Segment"/>
</dbReference>
<dbReference type="GeneID" id="54990091"/>
<organism evidence="1 2">
    <name type="scientific">Staphylococcus phage phiSA_BS1</name>
    <dbReference type="NCBI Taxonomy" id="2126734"/>
    <lineage>
        <taxon>Viruses</taxon>
        <taxon>Duplodnaviria</taxon>
        <taxon>Heunggongvirae</taxon>
        <taxon>Uroviricota</taxon>
        <taxon>Caudoviricetes</taxon>
        <taxon>Herelleviridae</taxon>
        <taxon>Twortvirinae</taxon>
        <taxon>Baoshanvirus</taxon>
        <taxon>Baoshanvirus BS1</taxon>
    </lineage>
</organism>
<sequence>MDREVKSNYIATTNETSSVDYIENFTLQEIKNNKAYFVEDLPSYIPGKSGKNSVNLDSYKTSELKEGHKFKLMRIYKENQEGNTVSEYKFVQDFDDEKSGN</sequence>
<protein>
    <submittedName>
        <fullName evidence="1">Uncharacterized protein</fullName>
    </submittedName>
</protein>
<proteinExistence type="predicted"/>
<accession>A0A2P1MXP5</accession>
<name>A0A2P1MXP5_9CAUD</name>
<dbReference type="RefSeq" id="YP_009799602.1">
    <property type="nucleotide sequence ID" value="NC_047945.1"/>
</dbReference>